<dbReference type="OrthoDB" id="1299618at2759"/>
<evidence type="ECO:0000256" key="1">
    <source>
        <dbReference type="SAM" id="Coils"/>
    </source>
</evidence>
<dbReference type="EMBL" id="OOIL02000230">
    <property type="protein sequence ID" value="VFQ62679.1"/>
    <property type="molecule type" value="Genomic_DNA"/>
</dbReference>
<gene>
    <name evidence="4" type="ORF">CCAM_LOCUS4455</name>
</gene>
<dbReference type="Proteomes" id="UP000595140">
    <property type="component" value="Unassembled WGS sequence"/>
</dbReference>
<evidence type="ECO:0000256" key="2">
    <source>
        <dbReference type="SAM" id="MobiDB-lite"/>
    </source>
</evidence>
<proteinExistence type="predicted"/>
<dbReference type="AlphaFoldDB" id="A0A484KI07"/>
<reference evidence="4 5" key="1">
    <citation type="submission" date="2018-04" db="EMBL/GenBank/DDBJ databases">
        <authorList>
            <person name="Vogel A."/>
        </authorList>
    </citation>
    <scope>NUCLEOTIDE SEQUENCE [LARGE SCALE GENOMIC DNA]</scope>
</reference>
<dbReference type="InterPro" id="IPR005162">
    <property type="entry name" value="Retrotrans_gag_dom"/>
</dbReference>
<organism evidence="4 5">
    <name type="scientific">Cuscuta campestris</name>
    <dbReference type="NCBI Taxonomy" id="132261"/>
    <lineage>
        <taxon>Eukaryota</taxon>
        <taxon>Viridiplantae</taxon>
        <taxon>Streptophyta</taxon>
        <taxon>Embryophyta</taxon>
        <taxon>Tracheophyta</taxon>
        <taxon>Spermatophyta</taxon>
        <taxon>Magnoliopsida</taxon>
        <taxon>eudicotyledons</taxon>
        <taxon>Gunneridae</taxon>
        <taxon>Pentapetalae</taxon>
        <taxon>asterids</taxon>
        <taxon>lamiids</taxon>
        <taxon>Solanales</taxon>
        <taxon>Convolvulaceae</taxon>
        <taxon>Cuscuteae</taxon>
        <taxon>Cuscuta</taxon>
        <taxon>Cuscuta subgen. Grammica</taxon>
        <taxon>Cuscuta sect. Cleistogrammica</taxon>
    </lineage>
</organism>
<evidence type="ECO:0000313" key="4">
    <source>
        <dbReference type="EMBL" id="VFQ62679.1"/>
    </source>
</evidence>
<feature type="region of interest" description="Disordered" evidence="2">
    <location>
        <begin position="393"/>
        <end position="424"/>
    </location>
</feature>
<sequence length="424" mass="48060">MTTLRELAAPNLNVQPLSITYAELEKPLKLNSGFINLLPKFHGLPGEDPFRHISEFPITCGAMVPEGVAQDQIRLRAFPFSLAAKAKDWLYYMPAGSFTTWNALYKAFLEKYFPASRIGSIRKEICGIKQMIGENFSEYWERFNKLCASCPQHQISEQLLIQYFYEGLLPTERGNVDAASGGALVNKTPEQARELFNLIAQSTQQFGTRETLVKKVNEIGNSSIDNKLTELTNAISQLTTVGGVKGKPCGVCCLEGHPTDACPTLQNPEVNAVFYNNNQRKYDPFSNTYNEGWRDHPDLRYGNGQNYQAPRGNFQNFNNPSQQPPFDKNTQLLEQILKKMDDKFSGFDQTLKQLQEKQSATEVTISNLQAQLNNRFPSQPFLNPKENLSAIELRNKKKLPEPNHVSREEKEKELHPTQVSFENE</sequence>
<evidence type="ECO:0000259" key="3">
    <source>
        <dbReference type="Pfam" id="PF03732"/>
    </source>
</evidence>
<keyword evidence="1" id="KW-0175">Coiled coil</keyword>
<accession>A0A484KI07</accession>
<feature type="coiled-coil region" evidence="1">
    <location>
        <begin position="337"/>
        <end position="371"/>
    </location>
</feature>
<name>A0A484KI07_9ASTE</name>
<evidence type="ECO:0000313" key="5">
    <source>
        <dbReference type="Proteomes" id="UP000595140"/>
    </source>
</evidence>
<dbReference type="PANTHER" id="PTHR33223:SF3">
    <property type="match status" value="1"/>
</dbReference>
<feature type="domain" description="Retrotransposon gag" evidence="3">
    <location>
        <begin position="77"/>
        <end position="169"/>
    </location>
</feature>
<dbReference type="Pfam" id="PF03732">
    <property type="entry name" value="Retrotrans_gag"/>
    <property type="match status" value="1"/>
</dbReference>
<dbReference type="PANTHER" id="PTHR33223">
    <property type="entry name" value="CCHC-TYPE DOMAIN-CONTAINING PROTEIN"/>
    <property type="match status" value="1"/>
</dbReference>
<feature type="compositionally biased region" description="Basic and acidic residues" evidence="2">
    <location>
        <begin position="398"/>
        <end position="415"/>
    </location>
</feature>
<keyword evidence="5" id="KW-1185">Reference proteome</keyword>
<protein>
    <recommendedName>
        <fullName evidence="3">Retrotransposon gag domain-containing protein</fullName>
    </recommendedName>
</protein>